<keyword evidence="3" id="KW-1185">Reference proteome</keyword>
<evidence type="ECO:0008006" key="4">
    <source>
        <dbReference type="Google" id="ProtNLM"/>
    </source>
</evidence>
<sequence length="254" mass="27646">MADYGNVHDAPAVPLNSDDPRKQVQGGGDRGFNLGGHEFTNQQLGIAGGILGTATAIGLGAFAYDKYNDSKEQAAEDEWGFKNWEADAHRRQGEYLEAVKANKDLPKLTWVLTDANNIPQGAIRGGQESDGTPLYIARAFHEQGVHIGTASANFKDGAHIAYNGKQIEVPKYEILLGYESAVRWVDGQGPLKNLIGKPVEGGREPDGTPIYIGQGHLKNSVRPGKVGANFDGCLIAYDNDEEKERNYRYLVYAQ</sequence>
<proteinExistence type="predicted"/>
<reference evidence="2 3" key="1">
    <citation type="journal article" date="2019" name="Sci. Rep.">
        <title>Comparative genomics of chytrid fungi reveal insights into the obligate biotrophic and pathogenic lifestyle of Synchytrium endobioticum.</title>
        <authorList>
            <person name="van de Vossenberg B.T.L.H."/>
            <person name="Warris S."/>
            <person name="Nguyen H.D.T."/>
            <person name="van Gent-Pelzer M.P.E."/>
            <person name="Joly D.L."/>
            <person name="van de Geest H.C."/>
            <person name="Bonants P.J.M."/>
            <person name="Smith D.S."/>
            <person name="Levesque C.A."/>
            <person name="van der Lee T.A.J."/>
        </authorList>
    </citation>
    <scope>NUCLEOTIDE SEQUENCE [LARGE SCALE GENOMIC DNA]</scope>
    <source>
        <strain evidence="2 3">CBS 809.83</strain>
    </source>
</reference>
<dbReference type="PANTHER" id="PTHR31649">
    <property type="entry name" value="AGAP009604-PA"/>
    <property type="match status" value="1"/>
</dbReference>
<accession>A0A507DWY8</accession>
<protein>
    <recommendedName>
        <fullName evidence="4">DUF3421 domain-containing protein</fullName>
    </recommendedName>
</protein>
<evidence type="ECO:0000313" key="3">
    <source>
        <dbReference type="Proteomes" id="UP000318582"/>
    </source>
</evidence>
<dbReference type="Pfam" id="PF11901">
    <property type="entry name" value="DM9"/>
    <property type="match status" value="2"/>
</dbReference>
<dbReference type="InterPro" id="IPR006616">
    <property type="entry name" value="DM9_repeat"/>
</dbReference>
<dbReference type="STRING" id="109895.A0A507DWY8"/>
<evidence type="ECO:0000256" key="1">
    <source>
        <dbReference type="SAM" id="MobiDB-lite"/>
    </source>
</evidence>
<organism evidence="2 3">
    <name type="scientific">Powellomyces hirtus</name>
    <dbReference type="NCBI Taxonomy" id="109895"/>
    <lineage>
        <taxon>Eukaryota</taxon>
        <taxon>Fungi</taxon>
        <taxon>Fungi incertae sedis</taxon>
        <taxon>Chytridiomycota</taxon>
        <taxon>Chytridiomycota incertae sedis</taxon>
        <taxon>Chytridiomycetes</taxon>
        <taxon>Spizellomycetales</taxon>
        <taxon>Powellomycetaceae</taxon>
        <taxon>Powellomyces</taxon>
    </lineage>
</organism>
<dbReference type="PANTHER" id="PTHR31649:SF1">
    <property type="entry name" value="FARNESOIC ACID O-METHYL TRANSFERASE DOMAIN-CONTAINING PROTEIN"/>
    <property type="match status" value="1"/>
</dbReference>
<dbReference type="EMBL" id="QEAQ01000112">
    <property type="protein sequence ID" value="TPX55390.1"/>
    <property type="molecule type" value="Genomic_DNA"/>
</dbReference>
<gene>
    <name evidence="2" type="ORF">PhCBS80983_g05352</name>
</gene>
<evidence type="ECO:0000313" key="2">
    <source>
        <dbReference type="EMBL" id="TPX55390.1"/>
    </source>
</evidence>
<dbReference type="SMART" id="SM00696">
    <property type="entry name" value="DM9"/>
    <property type="match status" value="2"/>
</dbReference>
<dbReference type="Proteomes" id="UP000318582">
    <property type="component" value="Unassembled WGS sequence"/>
</dbReference>
<feature type="region of interest" description="Disordered" evidence="1">
    <location>
        <begin position="1"/>
        <end position="31"/>
    </location>
</feature>
<dbReference type="AlphaFoldDB" id="A0A507DWY8"/>
<name>A0A507DWY8_9FUNG</name>
<comment type="caution">
    <text evidence="2">The sequence shown here is derived from an EMBL/GenBank/DDBJ whole genome shotgun (WGS) entry which is preliminary data.</text>
</comment>